<accession>A0ABV2H8Z3</accession>
<dbReference type="PROSITE" id="PS51257">
    <property type="entry name" value="PROKAR_LIPOPROTEIN"/>
    <property type="match status" value="1"/>
</dbReference>
<comment type="caution">
    <text evidence="3">The sequence shown here is derived from an EMBL/GenBank/DDBJ whole genome shotgun (WGS) entry which is preliminary data.</text>
</comment>
<reference evidence="3 4" key="1">
    <citation type="submission" date="2024-06" db="EMBL/GenBank/DDBJ databases">
        <title>Genomic Encyclopedia of Type Strains, Phase IV (KMG-IV): sequencing the most valuable type-strain genomes for metagenomic binning, comparative biology and taxonomic classification.</title>
        <authorList>
            <person name="Goeker M."/>
        </authorList>
    </citation>
    <scope>NUCLEOTIDE SEQUENCE [LARGE SCALE GENOMIC DNA]</scope>
    <source>
        <strain evidence="3 4">DSM 105042</strain>
    </source>
</reference>
<dbReference type="Proteomes" id="UP001549031">
    <property type="component" value="Unassembled WGS sequence"/>
</dbReference>
<evidence type="ECO:0000313" key="3">
    <source>
        <dbReference type="EMBL" id="MET3587028.1"/>
    </source>
</evidence>
<organism evidence="3 4">
    <name type="scientific">Pseudorhizobium tarimense</name>
    <dbReference type="NCBI Taxonomy" id="1079109"/>
    <lineage>
        <taxon>Bacteria</taxon>
        <taxon>Pseudomonadati</taxon>
        <taxon>Pseudomonadota</taxon>
        <taxon>Alphaproteobacteria</taxon>
        <taxon>Hyphomicrobiales</taxon>
        <taxon>Rhizobiaceae</taxon>
        <taxon>Rhizobium/Agrobacterium group</taxon>
        <taxon>Pseudorhizobium</taxon>
    </lineage>
</organism>
<keyword evidence="4" id="KW-1185">Reference proteome</keyword>
<keyword evidence="2" id="KW-0812">Transmembrane</keyword>
<proteinExistence type="predicted"/>
<keyword evidence="2" id="KW-0472">Membrane</keyword>
<feature type="region of interest" description="Disordered" evidence="1">
    <location>
        <begin position="32"/>
        <end position="61"/>
    </location>
</feature>
<keyword evidence="2" id="KW-1133">Transmembrane helix</keyword>
<dbReference type="EMBL" id="JBEPLJ010000011">
    <property type="protein sequence ID" value="MET3587028.1"/>
    <property type="molecule type" value="Genomic_DNA"/>
</dbReference>
<evidence type="ECO:0000256" key="2">
    <source>
        <dbReference type="SAM" id="Phobius"/>
    </source>
</evidence>
<protein>
    <submittedName>
        <fullName evidence="3">Uncharacterized protein</fullName>
    </submittedName>
</protein>
<gene>
    <name evidence="3" type="ORF">ABID21_003150</name>
</gene>
<feature type="transmembrane region" description="Helical" evidence="2">
    <location>
        <begin position="6"/>
        <end position="26"/>
    </location>
</feature>
<evidence type="ECO:0000256" key="1">
    <source>
        <dbReference type="SAM" id="MobiDB-lite"/>
    </source>
</evidence>
<dbReference type="RefSeq" id="WP_247244848.1">
    <property type="nucleotide sequence ID" value="NZ_JALJRA010000011.1"/>
</dbReference>
<sequence>MADKLWFIVVALGPLLLGCVVAYSLMRRRRLHTSEKVQQKEATERLYDKPEGGREPTFNRR</sequence>
<evidence type="ECO:0000313" key="4">
    <source>
        <dbReference type="Proteomes" id="UP001549031"/>
    </source>
</evidence>
<name>A0ABV2H8Z3_9HYPH</name>